<dbReference type="RefSeq" id="WP_166180863.1">
    <property type="nucleotide sequence ID" value="NZ_CP045120.1"/>
</dbReference>
<protein>
    <submittedName>
        <fullName evidence="2">RepB family plasmid replication initiator protein</fullName>
    </submittedName>
</protein>
<organism evidence="2 3">
    <name type="scientific">Rubrobacter tropicus</name>
    <dbReference type="NCBI Taxonomy" id="2653851"/>
    <lineage>
        <taxon>Bacteria</taxon>
        <taxon>Bacillati</taxon>
        <taxon>Actinomycetota</taxon>
        <taxon>Rubrobacteria</taxon>
        <taxon>Rubrobacterales</taxon>
        <taxon>Rubrobacteraceae</taxon>
        <taxon>Rubrobacter</taxon>
    </lineage>
</organism>
<dbReference type="KEGG" id="rub:GBA63_22645"/>
<proteinExistence type="predicted"/>
<dbReference type="AlphaFoldDB" id="A0A6G8QG73"/>
<reference evidence="2 3" key="1">
    <citation type="submission" date="2019-10" db="EMBL/GenBank/DDBJ databases">
        <title>Rubrobacter sp nov SCSIO 52090 isolated from a deep-sea sediment in the South China Sea.</title>
        <authorList>
            <person name="Chen R.W."/>
        </authorList>
    </citation>
    <scope>NUCLEOTIDE SEQUENCE [LARGE SCALE GENOMIC DNA]</scope>
    <source>
        <strain evidence="2 3">SCSIO 52909</strain>
        <plasmid evidence="2 3">unnamed1</plasmid>
    </source>
</reference>
<dbReference type="Proteomes" id="UP000501452">
    <property type="component" value="Plasmid unnamed1"/>
</dbReference>
<name>A0A6G8QG73_9ACTN</name>
<sequence length="483" mass="55140">MAEAGKALARTDRERAPDVVNVELNLEEPPLFGGRVSVGKNGYREYIQEYRKADGSVGQRMWRWRPPEEYGELDVFDGDVYLAMHALAKEKLGGIPEDGRIPFTLYEVLNILGLKDNGKNYRRVRDSILKINKTLMDAIDAFYREDKKAYGSAHFIPWRVEFEANEDRYGRATERHKLRFDEILVRSLSHGHIKQLDLNFCLSLTKGYAKSLYRRIDYKRGDGLTWSEDIMVLKDHIGMPASYKQPSKVKEKLEPSHKEMKDRGFLAAVVYEGNRVHYRVAAEFVEARSYLDRSWGPEQSGVYRALLRNGVWANVARTLIHEQGAEACRFYVEALPYQKNVRSPGAWLKKYIGDRLPLPIEPPQRRLHEADVAPLEPANGRDAGDGGEDEQVTFTPHEGAARVWEQVLERAADRIDVSSLRVWFESVTAVGLEDDTLTVAVPNTFAEEYIRTRFKDVLDEELHGILSPTSEIGIVVGTVERET</sequence>
<dbReference type="EMBL" id="CP045120">
    <property type="protein sequence ID" value="QIN85499.1"/>
    <property type="molecule type" value="Genomic_DNA"/>
</dbReference>
<keyword evidence="3" id="KW-1185">Reference proteome</keyword>
<dbReference type="InterPro" id="IPR018777">
    <property type="entry name" value="Replication_initiator_prot_A"/>
</dbReference>
<geneLocation type="plasmid" evidence="2 3">
    <name>unnamed1</name>
</geneLocation>
<feature type="domain" description="DnaA N-terminal" evidence="1">
    <location>
        <begin position="402"/>
        <end position="460"/>
    </location>
</feature>
<dbReference type="InterPro" id="IPR024633">
    <property type="entry name" value="DnaA_N_dom"/>
</dbReference>
<gene>
    <name evidence="2" type="ORF">GBA63_22645</name>
</gene>
<dbReference type="Pfam" id="PF10134">
    <property type="entry name" value="RPA"/>
    <property type="match status" value="1"/>
</dbReference>
<keyword evidence="2" id="KW-0614">Plasmid</keyword>
<evidence type="ECO:0000259" key="1">
    <source>
        <dbReference type="Pfam" id="PF11638"/>
    </source>
</evidence>
<dbReference type="Pfam" id="PF11638">
    <property type="entry name" value="DnaA_N"/>
    <property type="match status" value="1"/>
</dbReference>
<dbReference type="InterPro" id="IPR038454">
    <property type="entry name" value="DnaA_N_sf"/>
</dbReference>
<dbReference type="Gene3D" id="3.30.300.180">
    <property type="match status" value="1"/>
</dbReference>
<evidence type="ECO:0000313" key="2">
    <source>
        <dbReference type="EMBL" id="QIN85499.1"/>
    </source>
</evidence>
<evidence type="ECO:0000313" key="3">
    <source>
        <dbReference type="Proteomes" id="UP000501452"/>
    </source>
</evidence>
<accession>A0A6G8QG73</accession>